<feature type="domain" description="WxL Interacting Protein host binding" evidence="3">
    <location>
        <begin position="141"/>
        <end position="258"/>
    </location>
</feature>
<protein>
    <submittedName>
        <fullName evidence="4">DUF3324 domain-containing protein</fullName>
    </submittedName>
</protein>
<proteinExistence type="predicted"/>
<evidence type="ECO:0000256" key="1">
    <source>
        <dbReference type="SAM" id="Phobius"/>
    </source>
</evidence>
<keyword evidence="1" id="KW-0812">Transmembrane</keyword>
<feature type="transmembrane region" description="Helical" evidence="1">
    <location>
        <begin position="273"/>
        <end position="294"/>
    </location>
</feature>
<sequence>MKKILTSIIVMVSLFATKTAADTIDFTVTPILEGEQTMTNQTISAKYHAQQALHFNLKNNSENSIDIDIKTAIPDLDNNGNQIFSDCNTFLKAPSTVTIPPNGNQDITINYKTEAFKKDFDGEIANAILFCQGEQELNYIVNVRKNDNIDTENIIIEKSEATTLNKKCFIRILIKNDSNAWLNNVVIESRLVDQATTKPDSHQFSRIAPNSKIEILIPVPEKFKAGTYLTMTSVQTVHRTWHLESQFKLTASKIDLLNGIEQPIHKGQHSKTFFYVSILFILLVLTIIFQFRFIQKHNRI</sequence>
<reference evidence="4 5" key="1">
    <citation type="submission" date="2019-12" db="EMBL/GenBank/DDBJ databases">
        <title>Whole genome sequences of Lactococcus raffinolactis strains isolated from sewage.</title>
        <authorList>
            <person name="Ybazeta G."/>
            <person name="Ross M."/>
            <person name="Brabant-Kirwan D."/>
            <person name="Saleh M."/>
            <person name="Dillon J.A."/>
            <person name="Splinter K."/>
            <person name="Nokhbeh R."/>
        </authorList>
    </citation>
    <scope>NUCLEOTIDE SEQUENCE [LARGE SCALE GENOMIC DNA]</scope>
    <source>
        <strain evidence="4 5">Lr_19_5</strain>
    </source>
</reference>
<keyword evidence="2" id="KW-0732">Signal</keyword>
<dbReference type="InterPro" id="IPR021759">
    <property type="entry name" value="WxLIP_HBD"/>
</dbReference>
<evidence type="ECO:0000313" key="4">
    <source>
        <dbReference type="EMBL" id="QIW52692.1"/>
    </source>
</evidence>
<dbReference type="EMBL" id="CP047616">
    <property type="protein sequence ID" value="QIW52692.1"/>
    <property type="molecule type" value="Genomic_DNA"/>
</dbReference>
<gene>
    <name evidence="4" type="ORF">GU336_00050</name>
</gene>
<dbReference type="RefSeq" id="WP_167838189.1">
    <property type="nucleotide sequence ID" value="NZ_CP047616.1"/>
</dbReference>
<accession>A0A6H0UAA5</accession>
<dbReference type="AlphaFoldDB" id="A0A6H0UAA5"/>
<name>A0A6H0UAA5_9LACT</name>
<organism evidence="4 5">
    <name type="scientific">Pseudolactococcus raffinolactis</name>
    <dbReference type="NCBI Taxonomy" id="1366"/>
    <lineage>
        <taxon>Bacteria</taxon>
        <taxon>Bacillati</taxon>
        <taxon>Bacillota</taxon>
        <taxon>Bacilli</taxon>
        <taxon>Lactobacillales</taxon>
        <taxon>Streptococcaceae</taxon>
        <taxon>Pseudolactococcus</taxon>
    </lineage>
</organism>
<feature type="chain" id="PRO_5026264057" evidence="2">
    <location>
        <begin position="22"/>
        <end position="300"/>
    </location>
</feature>
<dbReference type="Proteomes" id="UP000501945">
    <property type="component" value="Chromosome"/>
</dbReference>
<evidence type="ECO:0000313" key="5">
    <source>
        <dbReference type="Proteomes" id="UP000501945"/>
    </source>
</evidence>
<dbReference type="Pfam" id="PF11797">
    <property type="entry name" value="WxLIP_HBD"/>
    <property type="match status" value="1"/>
</dbReference>
<keyword evidence="1" id="KW-1133">Transmembrane helix</keyword>
<evidence type="ECO:0000256" key="2">
    <source>
        <dbReference type="SAM" id="SignalP"/>
    </source>
</evidence>
<keyword evidence="1" id="KW-0472">Membrane</keyword>
<evidence type="ECO:0000259" key="3">
    <source>
        <dbReference type="Pfam" id="PF11797"/>
    </source>
</evidence>
<feature type="signal peptide" evidence="2">
    <location>
        <begin position="1"/>
        <end position="21"/>
    </location>
</feature>